<proteinExistence type="predicted"/>
<name>A0A0D3ID08_EMIH1</name>
<keyword evidence="3" id="KW-1185">Reference proteome</keyword>
<dbReference type="HOGENOM" id="CLU_901476_0_0_1"/>
<evidence type="ECO:0000313" key="3">
    <source>
        <dbReference type="Proteomes" id="UP000013827"/>
    </source>
</evidence>
<feature type="region of interest" description="Disordered" evidence="1">
    <location>
        <begin position="127"/>
        <end position="149"/>
    </location>
</feature>
<dbReference type="RefSeq" id="XP_005761572.1">
    <property type="nucleotide sequence ID" value="XM_005761515.1"/>
</dbReference>
<organism evidence="2 3">
    <name type="scientific">Emiliania huxleyi (strain CCMP1516)</name>
    <dbReference type="NCBI Taxonomy" id="280463"/>
    <lineage>
        <taxon>Eukaryota</taxon>
        <taxon>Haptista</taxon>
        <taxon>Haptophyta</taxon>
        <taxon>Prymnesiophyceae</taxon>
        <taxon>Isochrysidales</taxon>
        <taxon>Noelaerhabdaceae</taxon>
        <taxon>Emiliania</taxon>
    </lineage>
</organism>
<dbReference type="GeneID" id="17255293"/>
<protein>
    <recommendedName>
        <fullName evidence="4">Fe2OG dioxygenase domain-containing protein</fullName>
    </recommendedName>
</protein>
<dbReference type="AlphaFoldDB" id="A0A0D3ID08"/>
<evidence type="ECO:0008006" key="4">
    <source>
        <dbReference type="Google" id="ProtNLM"/>
    </source>
</evidence>
<dbReference type="PaxDb" id="2903-EOD09143"/>
<evidence type="ECO:0000313" key="2">
    <source>
        <dbReference type="EnsemblProtists" id="EOD09143"/>
    </source>
</evidence>
<sequence length="322" mass="34328">MPRSKPAPVKRQRVEPSGDAALFAAAQRVVEQLEAEEVEAWTACAETASRHVDFGAVPAAAFGLAKAVVPAEDHEIFVRLHDTIVERHRKTMAGWGGVDDSSGRQRCYGYFRNPAAEALHARSHSMRELAGGRAAEDREANRRASSLLEPDDLPEGLDAALDRLCACLAPQIAAASRSALSPARLVAAQPNLHNGRRYLRPHLDEPLHDGFGVVIVTTLPRHFLGVVIVTVAVRGSATVLLQTDGAARQRLCFRLESGGREAYALSGAARDACLHGVLADEGGEPRCSLNLRFGLHSPGMEGEFPAGRVGYGGAGEALGEAK</sequence>
<dbReference type="Proteomes" id="UP000013827">
    <property type="component" value="Unassembled WGS sequence"/>
</dbReference>
<evidence type="ECO:0000256" key="1">
    <source>
        <dbReference type="SAM" id="MobiDB-lite"/>
    </source>
</evidence>
<accession>A0A0D3ID08</accession>
<dbReference type="KEGG" id="ehx:EMIHUDRAFT_120775"/>
<reference evidence="2" key="2">
    <citation type="submission" date="2024-10" db="UniProtKB">
        <authorList>
            <consortium name="EnsemblProtists"/>
        </authorList>
    </citation>
    <scope>IDENTIFICATION</scope>
</reference>
<dbReference type="EnsemblProtists" id="EOD09143">
    <property type="protein sequence ID" value="EOD09143"/>
    <property type="gene ID" value="EMIHUDRAFT_120775"/>
</dbReference>
<reference evidence="3" key="1">
    <citation type="journal article" date="2013" name="Nature">
        <title>Pan genome of the phytoplankton Emiliania underpins its global distribution.</title>
        <authorList>
            <person name="Read B.A."/>
            <person name="Kegel J."/>
            <person name="Klute M.J."/>
            <person name="Kuo A."/>
            <person name="Lefebvre S.C."/>
            <person name="Maumus F."/>
            <person name="Mayer C."/>
            <person name="Miller J."/>
            <person name="Monier A."/>
            <person name="Salamov A."/>
            <person name="Young J."/>
            <person name="Aguilar M."/>
            <person name="Claverie J.M."/>
            <person name="Frickenhaus S."/>
            <person name="Gonzalez K."/>
            <person name="Herman E.K."/>
            <person name="Lin Y.C."/>
            <person name="Napier J."/>
            <person name="Ogata H."/>
            <person name="Sarno A.F."/>
            <person name="Shmutz J."/>
            <person name="Schroeder D."/>
            <person name="de Vargas C."/>
            <person name="Verret F."/>
            <person name="von Dassow P."/>
            <person name="Valentin K."/>
            <person name="Van de Peer Y."/>
            <person name="Wheeler G."/>
            <person name="Dacks J.B."/>
            <person name="Delwiche C.F."/>
            <person name="Dyhrman S.T."/>
            <person name="Glockner G."/>
            <person name="John U."/>
            <person name="Richards T."/>
            <person name="Worden A.Z."/>
            <person name="Zhang X."/>
            <person name="Grigoriev I.V."/>
            <person name="Allen A.E."/>
            <person name="Bidle K."/>
            <person name="Borodovsky M."/>
            <person name="Bowler C."/>
            <person name="Brownlee C."/>
            <person name="Cock J.M."/>
            <person name="Elias M."/>
            <person name="Gladyshev V.N."/>
            <person name="Groth M."/>
            <person name="Guda C."/>
            <person name="Hadaegh A."/>
            <person name="Iglesias-Rodriguez M.D."/>
            <person name="Jenkins J."/>
            <person name="Jones B.M."/>
            <person name="Lawson T."/>
            <person name="Leese F."/>
            <person name="Lindquist E."/>
            <person name="Lobanov A."/>
            <person name="Lomsadze A."/>
            <person name="Malik S.B."/>
            <person name="Marsh M.E."/>
            <person name="Mackinder L."/>
            <person name="Mock T."/>
            <person name="Mueller-Roeber B."/>
            <person name="Pagarete A."/>
            <person name="Parker M."/>
            <person name="Probert I."/>
            <person name="Quesneville H."/>
            <person name="Raines C."/>
            <person name="Rensing S.A."/>
            <person name="Riano-Pachon D.M."/>
            <person name="Richier S."/>
            <person name="Rokitta S."/>
            <person name="Shiraiwa Y."/>
            <person name="Soanes D.M."/>
            <person name="van der Giezen M."/>
            <person name="Wahlund T.M."/>
            <person name="Williams B."/>
            <person name="Wilson W."/>
            <person name="Wolfe G."/>
            <person name="Wurch L.L."/>
        </authorList>
    </citation>
    <scope>NUCLEOTIDE SEQUENCE</scope>
</reference>